<protein>
    <submittedName>
        <fullName evidence="9">M48 family metallopeptidase</fullName>
    </submittedName>
</protein>
<dbReference type="Pfam" id="PF01435">
    <property type="entry name" value="Peptidase_M48"/>
    <property type="match status" value="1"/>
</dbReference>
<dbReference type="Gene3D" id="3.30.2010.10">
    <property type="entry name" value="Metalloproteases ('zincins'), catalytic domain"/>
    <property type="match status" value="1"/>
</dbReference>
<name>A0ABX0WE51_9RHOO</name>
<dbReference type="Proteomes" id="UP000720344">
    <property type="component" value="Unassembled WGS sequence"/>
</dbReference>
<gene>
    <name evidence="9" type="ORF">HCX48_01940</name>
</gene>
<organism evidence="9 10">
    <name type="scientific">Rhodocyclus gracilis</name>
    <dbReference type="NCBI Taxonomy" id="2929842"/>
    <lineage>
        <taxon>Bacteria</taxon>
        <taxon>Pseudomonadati</taxon>
        <taxon>Pseudomonadota</taxon>
        <taxon>Betaproteobacteria</taxon>
        <taxon>Rhodocyclales</taxon>
        <taxon>Rhodocyclaceae</taxon>
        <taxon>Rhodocyclus</taxon>
    </lineage>
</organism>
<keyword evidence="7" id="KW-0732">Signal</keyword>
<evidence type="ECO:0000256" key="1">
    <source>
        <dbReference type="ARBA" id="ARBA00022670"/>
    </source>
</evidence>
<comment type="cofactor">
    <cofactor evidence="6">
        <name>Zn(2+)</name>
        <dbReference type="ChEBI" id="CHEBI:29105"/>
    </cofactor>
    <text evidence="6">Binds 1 zinc ion per subunit.</text>
</comment>
<evidence type="ECO:0000259" key="8">
    <source>
        <dbReference type="Pfam" id="PF01435"/>
    </source>
</evidence>
<dbReference type="CDD" id="cd07331">
    <property type="entry name" value="M48C_Oma1_like"/>
    <property type="match status" value="1"/>
</dbReference>
<evidence type="ECO:0000256" key="7">
    <source>
        <dbReference type="SAM" id="SignalP"/>
    </source>
</evidence>
<proteinExistence type="inferred from homology"/>
<dbReference type="EMBL" id="JAATWB010000001">
    <property type="protein sequence ID" value="NJA87985.1"/>
    <property type="molecule type" value="Genomic_DNA"/>
</dbReference>
<keyword evidence="3 6" id="KW-0378">Hydrolase</keyword>
<evidence type="ECO:0000256" key="5">
    <source>
        <dbReference type="ARBA" id="ARBA00023049"/>
    </source>
</evidence>
<reference evidence="10" key="1">
    <citation type="submission" date="2020-03" db="EMBL/GenBank/DDBJ databases">
        <title>Whole-genome sequence of the purple nonsulfur bacterium Rhodocyclus tenuis DSM112.</title>
        <authorList>
            <person name="Kyndt J.A."/>
            <person name="Meyer T.E."/>
        </authorList>
    </citation>
    <scope>NUCLEOTIDE SEQUENCE [LARGE SCALE GENOMIC DNA]</scope>
    <source>
        <strain evidence="10">DSM 112</strain>
    </source>
</reference>
<evidence type="ECO:0000313" key="9">
    <source>
        <dbReference type="EMBL" id="NJA87985.1"/>
    </source>
</evidence>
<accession>A0ABX0WE51</accession>
<evidence type="ECO:0000256" key="6">
    <source>
        <dbReference type="RuleBase" id="RU003983"/>
    </source>
</evidence>
<feature type="signal peptide" evidence="7">
    <location>
        <begin position="1"/>
        <end position="37"/>
    </location>
</feature>
<evidence type="ECO:0000256" key="2">
    <source>
        <dbReference type="ARBA" id="ARBA00022723"/>
    </source>
</evidence>
<feature type="domain" description="Peptidase M48" evidence="8">
    <location>
        <begin position="89"/>
        <end position="270"/>
    </location>
</feature>
<keyword evidence="2" id="KW-0479">Metal-binding</keyword>
<sequence length="298" mass="32367">MRRFLTRSDWPHRGCLPRWRRATGVALVAAALLAACATQTTSPGAVGVDRPQMLLIPAADMDRAAEQSYRQILREAQTKGQLNHDAGDTARVRAIANRLIPATAAFRSDAPGWRWEVNVIDSKEVNAWCMPGGKIAVYSGLIDTLRPTDAEVAAVMGHEIAHALREHGRERASQAQAANLGLTLLGAAAGLSRNQVDLAGQITDLTVLRPNSRQNETEADRIGVELAARAGYDPQAAVSLWEKMAARNGGQPPQWLSTHPSHATRIADLQVAAERVQPLYVAARRTLRPERSEKPRPG</sequence>
<evidence type="ECO:0000256" key="3">
    <source>
        <dbReference type="ARBA" id="ARBA00022801"/>
    </source>
</evidence>
<evidence type="ECO:0000256" key="4">
    <source>
        <dbReference type="ARBA" id="ARBA00022833"/>
    </source>
</evidence>
<dbReference type="PANTHER" id="PTHR22726">
    <property type="entry name" value="METALLOENDOPEPTIDASE OMA1"/>
    <property type="match status" value="1"/>
</dbReference>
<evidence type="ECO:0000313" key="10">
    <source>
        <dbReference type="Proteomes" id="UP000720344"/>
    </source>
</evidence>
<keyword evidence="5 6" id="KW-0482">Metalloprotease</keyword>
<dbReference type="InterPro" id="IPR001915">
    <property type="entry name" value="Peptidase_M48"/>
</dbReference>
<keyword evidence="4 6" id="KW-0862">Zinc</keyword>
<comment type="similarity">
    <text evidence="6">Belongs to the peptidase M48 family.</text>
</comment>
<dbReference type="PANTHER" id="PTHR22726:SF1">
    <property type="entry name" value="METALLOENDOPEPTIDASE OMA1, MITOCHONDRIAL"/>
    <property type="match status" value="1"/>
</dbReference>
<feature type="chain" id="PRO_5045185279" evidence="7">
    <location>
        <begin position="38"/>
        <end position="298"/>
    </location>
</feature>
<dbReference type="InterPro" id="IPR051156">
    <property type="entry name" value="Mito/Outer_Membr_Metalloprot"/>
</dbReference>
<keyword evidence="1 6" id="KW-0645">Protease</keyword>
<keyword evidence="10" id="KW-1185">Reference proteome</keyword>
<comment type="caution">
    <text evidence="9">The sequence shown here is derived from an EMBL/GenBank/DDBJ whole genome shotgun (WGS) entry which is preliminary data.</text>
</comment>